<dbReference type="Gene3D" id="3.40.1350.10">
    <property type="match status" value="1"/>
</dbReference>
<protein>
    <recommendedName>
        <fullName evidence="2">UPF0102 protein COT49_01340</fullName>
    </recommendedName>
</protein>
<reference evidence="4" key="1">
    <citation type="submission" date="2017-09" db="EMBL/GenBank/DDBJ databases">
        <title>Depth-based differentiation of microbial function through sediment-hosted aquifers and enrichment of novel symbionts in the deep terrestrial subsurface.</title>
        <authorList>
            <person name="Probst A.J."/>
            <person name="Ladd B."/>
            <person name="Jarett J.K."/>
            <person name="Geller-Mcgrath D.E."/>
            <person name="Sieber C.M.K."/>
            <person name="Emerson J.B."/>
            <person name="Anantharaman K."/>
            <person name="Thomas B.C."/>
            <person name="Malmstrom R."/>
            <person name="Stieglmeier M."/>
            <person name="Klingl A."/>
            <person name="Woyke T."/>
            <person name="Ryan C.M."/>
            <person name="Banfield J.F."/>
        </authorList>
    </citation>
    <scope>NUCLEOTIDE SEQUENCE [LARGE SCALE GENOMIC DNA]</scope>
</reference>
<evidence type="ECO:0000313" key="4">
    <source>
        <dbReference type="Proteomes" id="UP000230340"/>
    </source>
</evidence>
<proteinExistence type="inferred from homology"/>
<dbReference type="EMBL" id="PEYT01000009">
    <property type="protein sequence ID" value="PIS23184.1"/>
    <property type="molecule type" value="Genomic_DNA"/>
</dbReference>
<dbReference type="SUPFAM" id="SSF52980">
    <property type="entry name" value="Restriction endonuclease-like"/>
    <property type="match status" value="1"/>
</dbReference>
<dbReference type="PANTHER" id="PTHR34039">
    <property type="entry name" value="UPF0102 PROTEIN YRAN"/>
    <property type="match status" value="1"/>
</dbReference>
<dbReference type="Pfam" id="PF02021">
    <property type="entry name" value="UPF0102"/>
    <property type="match status" value="1"/>
</dbReference>
<accession>A0A2H0XE23</accession>
<evidence type="ECO:0000256" key="1">
    <source>
        <dbReference type="ARBA" id="ARBA00006738"/>
    </source>
</evidence>
<dbReference type="AlphaFoldDB" id="A0A2H0XE23"/>
<dbReference type="InterPro" id="IPR011856">
    <property type="entry name" value="tRNA_endonuc-like_dom_sf"/>
</dbReference>
<dbReference type="InterPro" id="IPR011335">
    <property type="entry name" value="Restrct_endonuc-II-like"/>
</dbReference>
<dbReference type="GO" id="GO:0003676">
    <property type="term" value="F:nucleic acid binding"/>
    <property type="evidence" value="ECO:0007669"/>
    <property type="project" value="InterPro"/>
</dbReference>
<comment type="caution">
    <text evidence="3">The sequence shown here is derived from an EMBL/GenBank/DDBJ whole genome shotgun (WGS) entry which is preliminary data.</text>
</comment>
<organism evidence="3 4">
    <name type="scientific">candidate division WWE3 bacterium CG08_land_8_20_14_0_20_40_13</name>
    <dbReference type="NCBI Taxonomy" id="1975084"/>
    <lineage>
        <taxon>Bacteria</taxon>
        <taxon>Katanobacteria</taxon>
    </lineage>
</organism>
<name>A0A2H0XE23_UNCKA</name>
<evidence type="ECO:0000313" key="3">
    <source>
        <dbReference type="EMBL" id="PIS23184.1"/>
    </source>
</evidence>
<evidence type="ECO:0000256" key="2">
    <source>
        <dbReference type="HAMAP-Rule" id="MF_00048"/>
    </source>
</evidence>
<gene>
    <name evidence="3" type="ORF">COT49_01340</name>
</gene>
<dbReference type="Proteomes" id="UP000230340">
    <property type="component" value="Unassembled WGS sequence"/>
</dbReference>
<comment type="similarity">
    <text evidence="1 2">Belongs to the UPF0102 family.</text>
</comment>
<dbReference type="InterPro" id="IPR003509">
    <property type="entry name" value="UPF0102_YraN-like"/>
</dbReference>
<dbReference type="CDD" id="cd20736">
    <property type="entry name" value="PoNe_Nuclease"/>
    <property type="match status" value="1"/>
</dbReference>
<dbReference type="PANTHER" id="PTHR34039:SF1">
    <property type="entry name" value="UPF0102 PROTEIN YRAN"/>
    <property type="match status" value="1"/>
</dbReference>
<sequence>MAYKENKEIGSKGEDIACDYLKSQGYKIIETNYRAKNFGEIDIVAIKGRKTVFVEVKTRTSDKMGRGDESINQRKLSALRRVCWIYIGHHPELPQSLRLDAILIMLSLDNRADYTVRHFENLDVSGSYRFAPTKKFLKKS</sequence>
<dbReference type="HAMAP" id="MF_00048">
    <property type="entry name" value="UPF0102"/>
    <property type="match status" value="1"/>
</dbReference>